<dbReference type="AlphaFoldDB" id="A0A4Z0YDG2"/>
<reference evidence="3 4" key="1">
    <citation type="submission" date="2019-03" db="EMBL/GenBank/DDBJ databases">
        <title>Draft genome sequence of Xylaria hypoxylon DSM 108379, a ubiquitous saprotrophic-parasitic fungi on hardwood.</title>
        <authorList>
            <person name="Buettner E."/>
            <person name="Leonhardt S."/>
            <person name="Gebauer A.M."/>
            <person name="Liers C."/>
            <person name="Hofrichter M."/>
            <person name="Kellner H."/>
        </authorList>
    </citation>
    <scope>NUCLEOTIDE SEQUENCE [LARGE SCALE GENOMIC DNA]</scope>
    <source>
        <strain evidence="3 4">DSM 108379</strain>
    </source>
</reference>
<organism evidence="3 4">
    <name type="scientific">Xylaria hypoxylon</name>
    <dbReference type="NCBI Taxonomy" id="37992"/>
    <lineage>
        <taxon>Eukaryota</taxon>
        <taxon>Fungi</taxon>
        <taxon>Dikarya</taxon>
        <taxon>Ascomycota</taxon>
        <taxon>Pezizomycotina</taxon>
        <taxon>Sordariomycetes</taxon>
        <taxon>Xylariomycetidae</taxon>
        <taxon>Xylariales</taxon>
        <taxon>Xylariaceae</taxon>
        <taxon>Xylaria</taxon>
    </lineage>
</organism>
<proteinExistence type="predicted"/>
<evidence type="ECO:0000256" key="1">
    <source>
        <dbReference type="SAM" id="MobiDB-lite"/>
    </source>
</evidence>
<dbReference type="EMBL" id="SKBN01000484">
    <property type="protein sequence ID" value="TGJ76843.1"/>
    <property type="molecule type" value="Genomic_DNA"/>
</dbReference>
<dbReference type="Proteomes" id="UP000297716">
    <property type="component" value="Unassembled WGS sequence"/>
</dbReference>
<feature type="domain" description="AB hydrolase-1" evidence="2">
    <location>
        <begin position="49"/>
        <end position="329"/>
    </location>
</feature>
<keyword evidence="4" id="KW-1185">Reference proteome</keyword>
<dbReference type="Pfam" id="PF12697">
    <property type="entry name" value="Abhydrolase_6"/>
    <property type="match status" value="1"/>
</dbReference>
<dbReference type="Gene3D" id="3.40.50.1820">
    <property type="entry name" value="alpha/beta hydrolase"/>
    <property type="match status" value="1"/>
</dbReference>
<feature type="region of interest" description="Disordered" evidence="1">
    <location>
        <begin position="95"/>
        <end position="115"/>
    </location>
</feature>
<sequence length="342" mass="37718">MAYTFPQPAIALPPSITFGSIKLLTKPTAFLEYSKVQSVGESGVSNVLVVFLNGLIAPQSFWLPVMALVLRHLKLGDSSIDGGASRPQMLAYDRYGQGRTIDRDPSDEGKEEGYGHDTLDVVRDLHQLISQTREDSDDQPKRIMFVANSIGCAIARLYAQHHPGTVAGMLFLDSIMANTDFVSIFPDPDSPDFDPGSLPQDVTPEMLHETRKKFREVFHPSVKNPEGLDRRNLATLLPDADKPSLGQGFAGRAPFVIVVGHDPEWFAKESLRGSMETPISISMNYTNPTWHHYNEGLTKLTSPEKASGPIIARNCGHFIQRDDPTLVAELAFRMLGMLAKDS</sequence>
<evidence type="ECO:0000313" key="3">
    <source>
        <dbReference type="EMBL" id="TGJ76843.1"/>
    </source>
</evidence>
<comment type="caution">
    <text evidence="3">The sequence shown here is derived from an EMBL/GenBank/DDBJ whole genome shotgun (WGS) entry which is preliminary data.</text>
</comment>
<name>A0A4Z0YDG2_9PEZI</name>
<evidence type="ECO:0000259" key="2">
    <source>
        <dbReference type="Pfam" id="PF12697"/>
    </source>
</evidence>
<dbReference type="InterPro" id="IPR000073">
    <property type="entry name" value="AB_hydrolase_1"/>
</dbReference>
<dbReference type="SUPFAM" id="SSF53474">
    <property type="entry name" value="alpha/beta-Hydrolases"/>
    <property type="match status" value="1"/>
</dbReference>
<accession>A0A4Z0YDG2</accession>
<protein>
    <recommendedName>
        <fullName evidence="2">AB hydrolase-1 domain-containing protein</fullName>
    </recommendedName>
</protein>
<dbReference type="InterPro" id="IPR029058">
    <property type="entry name" value="AB_hydrolase_fold"/>
</dbReference>
<feature type="compositionally biased region" description="Basic and acidic residues" evidence="1">
    <location>
        <begin position="100"/>
        <end position="115"/>
    </location>
</feature>
<gene>
    <name evidence="3" type="ORF">E0Z10_g10797</name>
</gene>
<dbReference type="OrthoDB" id="3466836at2759"/>
<evidence type="ECO:0000313" key="4">
    <source>
        <dbReference type="Proteomes" id="UP000297716"/>
    </source>
</evidence>